<evidence type="ECO:0000313" key="9">
    <source>
        <dbReference type="Proteomes" id="UP001352223"/>
    </source>
</evidence>
<dbReference type="RefSeq" id="WP_324771912.1">
    <property type="nucleotide sequence ID" value="NZ_BAAATS010000006.1"/>
</dbReference>
<evidence type="ECO:0000256" key="6">
    <source>
        <dbReference type="SAM" id="MobiDB-lite"/>
    </source>
</evidence>
<keyword evidence="9" id="KW-1185">Reference proteome</keyword>
<evidence type="ECO:0000256" key="4">
    <source>
        <dbReference type="ARBA" id="ARBA00023295"/>
    </source>
</evidence>
<gene>
    <name evidence="8" type="ORF">OKJ48_28695</name>
</gene>
<reference evidence="8 9" key="1">
    <citation type="submission" date="2022-10" db="EMBL/GenBank/DDBJ databases">
        <authorList>
            <person name="Xie J."/>
            <person name="Shen N."/>
        </authorList>
    </citation>
    <scope>NUCLEOTIDE SEQUENCE [LARGE SCALE GENOMIC DNA]</scope>
    <source>
        <strain evidence="8 9">DSM 41681</strain>
    </source>
</reference>
<dbReference type="InterPro" id="IPR038417">
    <property type="entry name" value="Alpga-gal_N_sf"/>
</dbReference>
<evidence type="ECO:0000256" key="5">
    <source>
        <dbReference type="PIRNR" id="PIRNR005536"/>
    </source>
</evidence>
<dbReference type="InterPro" id="IPR050985">
    <property type="entry name" value="Alpha-glycosidase_related"/>
</dbReference>
<evidence type="ECO:0000259" key="7">
    <source>
        <dbReference type="Pfam" id="PF16875"/>
    </source>
</evidence>
<evidence type="ECO:0000313" key="8">
    <source>
        <dbReference type="EMBL" id="MEB3964190.1"/>
    </source>
</evidence>
<comment type="similarity">
    <text evidence="5">Belongs to the glycosyl hydrolase.</text>
</comment>
<dbReference type="PANTHER" id="PTHR43053">
    <property type="entry name" value="GLYCOSIDASE FAMILY 31"/>
    <property type="match status" value="1"/>
</dbReference>
<dbReference type="InterPro" id="IPR002252">
    <property type="entry name" value="Glyco_hydro_36"/>
</dbReference>
<dbReference type="InterPro" id="IPR031704">
    <property type="entry name" value="Glyco_hydro_36_N"/>
</dbReference>
<keyword evidence="4 5" id="KW-0326">Glycosidase</keyword>
<dbReference type="PRINTS" id="PR00743">
    <property type="entry name" value="GLHYDRLASE36"/>
</dbReference>
<dbReference type="Gene3D" id="2.70.98.60">
    <property type="entry name" value="alpha-galactosidase from lactobacil brevis"/>
    <property type="match status" value="1"/>
</dbReference>
<dbReference type="Pfam" id="PF16875">
    <property type="entry name" value="Glyco_hydro_36N"/>
    <property type="match status" value="1"/>
</dbReference>
<dbReference type="EMBL" id="JAOZYB010000303">
    <property type="protein sequence ID" value="MEB3964190.1"/>
    <property type="molecule type" value="Genomic_DNA"/>
</dbReference>
<feature type="region of interest" description="Disordered" evidence="6">
    <location>
        <begin position="1"/>
        <end position="22"/>
    </location>
</feature>
<evidence type="ECO:0000256" key="3">
    <source>
        <dbReference type="ARBA" id="ARBA00022801"/>
    </source>
</evidence>
<dbReference type="Proteomes" id="UP001352223">
    <property type="component" value="Unassembled WGS sequence"/>
</dbReference>
<keyword evidence="3 5" id="KW-0378">Hydrolase</keyword>
<dbReference type="PANTHER" id="PTHR43053:SF3">
    <property type="entry name" value="ALPHA-GALACTOSIDASE C-RELATED"/>
    <property type="match status" value="1"/>
</dbReference>
<name>A0ABU6CJX0_9ACTN</name>
<dbReference type="PIRSF" id="PIRSF005536">
    <property type="entry name" value="Agal"/>
    <property type="match status" value="1"/>
</dbReference>
<accession>A0ABU6CJX0</accession>
<dbReference type="CDD" id="cd14791">
    <property type="entry name" value="GH36"/>
    <property type="match status" value="1"/>
</dbReference>
<sequence length="695" mass="77003">MSQVSHGSPVSDGSPVSYDEPSRTFLLTTPATSYALRVGPDEGPRHVHWGARLTLAQAAALPTHSGLTSSFASTSGEELGVEGGPRFGVPSLLVRYADGARGVEWMHEGHEIEGGRLHVRLRDRHYPLGCTLHYTVHADSDVIERSLTLRHLGTDDPIEILRCDAASWSVPAASGARLSHTVGEWTGETQLRRTEAPYAETVFTSRRGVSGHFANPWLMVDAGDADETRGDVWSMVLAWSGSWRITAARDHTGGPLTVTGGAGHDGLTWRLQPGESHETPVFAGQFSTGGFGATSRGWHRYVAAHVLPRPDEVRPVVYNSWEATGWDVTLEGQRALAERAAGLGVELFVVDDGWFGRRTSDRAGLGDWRPNPERFPHGLGPLAEEVRRLGMRFGLWVEPEMTNPDSDLYRAHPDWVLHMPHRRRTELRNQLVLNFARADVAEWAYQWLDELVATYAVDFLKWDMNRAFTEGGWPGHPDAERLWSDHTRGVYAVLDRLRRAHPALRIEGCAGGGGRADLGMLARTDQTWISDNTDAYDRIAIQHGYSQVYPARTMSAWVTDSPNPHTARSAPLPYRFHVAMAGALGIGGDLSRWTEPQLAEARDLVELYKEIRPVIQFGEQYRLVDAVQYRSEDRVVVLAWGHDRALRLAGLSPSEVYVDDATGVEHDAATLLTHGLPLHLPRGDRPSTLVRLTRK</sequence>
<dbReference type="InterPro" id="IPR013785">
    <property type="entry name" value="Aldolase_TIM"/>
</dbReference>
<evidence type="ECO:0000256" key="2">
    <source>
        <dbReference type="ARBA" id="ARBA00012755"/>
    </source>
</evidence>
<feature type="domain" description="Glycosyl hydrolase family 36 N-terminal" evidence="7">
    <location>
        <begin position="44"/>
        <end position="272"/>
    </location>
</feature>
<dbReference type="EC" id="3.2.1.22" evidence="2 5"/>
<evidence type="ECO:0000256" key="1">
    <source>
        <dbReference type="ARBA" id="ARBA00001255"/>
    </source>
</evidence>
<dbReference type="Pfam" id="PF02065">
    <property type="entry name" value="Melibiase"/>
    <property type="match status" value="1"/>
</dbReference>
<comment type="caution">
    <text evidence="8">The sequence shown here is derived from an EMBL/GenBank/DDBJ whole genome shotgun (WGS) entry which is preliminary data.</text>
</comment>
<dbReference type="Gene3D" id="3.20.20.70">
    <property type="entry name" value="Aldolase class I"/>
    <property type="match status" value="1"/>
</dbReference>
<protein>
    <recommendedName>
        <fullName evidence="2 5">Alpha-galactosidase</fullName>
        <ecNumber evidence="2 5">3.2.1.22</ecNumber>
    </recommendedName>
</protein>
<proteinExistence type="inferred from homology"/>
<comment type="catalytic activity">
    <reaction evidence="1 5">
        <text>Hydrolysis of terminal, non-reducing alpha-D-galactose residues in alpha-D-galactosides, including galactose oligosaccharides, galactomannans and galactolipids.</text>
        <dbReference type="EC" id="3.2.1.22"/>
    </reaction>
</comment>
<dbReference type="SUPFAM" id="SSF51445">
    <property type="entry name" value="(Trans)glycosidases"/>
    <property type="match status" value="1"/>
</dbReference>
<organism evidence="8 9">
    <name type="scientific">Streptomyces kunmingensis</name>
    <dbReference type="NCBI Taxonomy" id="68225"/>
    <lineage>
        <taxon>Bacteria</taxon>
        <taxon>Bacillati</taxon>
        <taxon>Actinomycetota</taxon>
        <taxon>Actinomycetes</taxon>
        <taxon>Kitasatosporales</taxon>
        <taxon>Streptomycetaceae</taxon>
        <taxon>Streptomyces</taxon>
    </lineage>
</organism>
<dbReference type="InterPro" id="IPR017853">
    <property type="entry name" value="GH"/>
</dbReference>